<dbReference type="AlphaFoldDB" id="L7FN63"/>
<dbReference type="RefSeq" id="XP_004259173.1">
    <property type="nucleotide sequence ID" value="XM_004259125.1"/>
</dbReference>
<dbReference type="Proteomes" id="UP000014680">
    <property type="component" value="Unassembled WGS sequence"/>
</dbReference>
<accession>L7FN63</accession>
<sequence>MWYVSCERVAQGMMERGFLTGYGKAKSFVTNEDVVICDFSWVVLSQVDAVADFVKKMGTGKYVGINAQMSVRKQIVSRMPNLVFMEKEETKKSYGDIPKVNESVVYGQREYLVQQKDKKSEKLLRVGYSSIYVVDSKTKKVTTYPYRQIGEFVGYTKSGTFLIRNNEGTQTFTLKSPLERGQLIGEIYAANSQRESLFQNISNFE</sequence>
<protein>
    <submittedName>
        <fullName evidence="1">Uncharacterized protein</fullName>
    </submittedName>
</protein>
<feature type="non-terminal residue" evidence="1">
    <location>
        <position position="205"/>
    </location>
</feature>
<gene>
    <name evidence="1" type="ORF">EIN_188160</name>
</gene>
<keyword evidence="2" id="KW-1185">Reference proteome</keyword>
<name>L7FN63_ENTIV</name>
<proteinExistence type="predicted"/>
<evidence type="ECO:0000313" key="1">
    <source>
        <dbReference type="EMBL" id="ELP92402.1"/>
    </source>
</evidence>
<dbReference type="KEGG" id="eiv:EIN_188160"/>
<organism evidence="1 2">
    <name type="scientific">Entamoeba invadens IP1</name>
    <dbReference type="NCBI Taxonomy" id="370355"/>
    <lineage>
        <taxon>Eukaryota</taxon>
        <taxon>Amoebozoa</taxon>
        <taxon>Evosea</taxon>
        <taxon>Archamoebae</taxon>
        <taxon>Mastigamoebida</taxon>
        <taxon>Entamoebidae</taxon>
        <taxon>Entamoeba</taxon>
    </lineage>
</organism>
<dbReference type="EMBL" id="KB206371">
    <property type="protein sequence ID" value="ELP92402.1"/>
    <property type="molecule type" value="Genomic_DNA"/>
</dbReference>
<reference evidence="1 2" key="1">
    <citation type="submission" date="2012-10" db="EMBL/GenBank/DDBJ databases">
        <authorList>
            <person name="Zafar N."/>
            <person name="Inman J."/>
            <person name="Hall N."/>
            <person name="Lorenzi H."/>
            <person name="Caler E."/>
        </authorList>
    </citation>
    <scope>NUCLEOTIDE SEQUENCE [LARGE SCALE GENOMIC DNA]</scope>
    <source>
        <strain evidence="1 2">IP1</strain>
    </source>
</reference>
<dbReference type="GeneID" id="14891390"/>
<evidence type="ECO:0000313" key="2">
    <source>
        <dbReference type="Proteomes" id="UP000014680"/>
    </source>
</evidence>
<dbReference type="VEuPathDB" id="AmoebaDB:EIN_188160"/>